<organism evidence="2 3">
    <name type="scientific">Salvator merianae</name>
    <name type="common">Argentine black and white tegu</name>
    <name type="synonym">Tupinambis merianae</name>
    <dbReference type="NCBI Taxonomy" id="96440"/>
    <lineage>
        <taxon>Eukaryota</taxon>
        <taxon>Metazoa</taxon>
        <taxon>Chordata</taxon>
        <taxon>Craniata</taxon>
        <taxon>Vertebrata</taxon>
        <taxon>Euteleostomi</taxon>
        <taxon>Lepidosauria</taxon>
        <taxon>Squamata</taxon>
        <taxon>Bifurcata</taxon>
        <taxon>Unidentata</taxon>
        <taxon>Episquamata</taxon>
        <taxon>Laterata</taxon>
        <taxon>Teiioidea</taxon>
        <taxon>Teiidae</taxon>
        <taxon>Salvator</taxon>
    </lineage>
</organism>
<dbReference type="InterPro" id="IPR001163">
    <property type="entry name" value="Sm_dom_euk/arc"/>
</dbReference>
<dbReference type="Proteomes" id="UP000694421">
    <property type="component" value="Unplaced"/>
</dbReference>
<evidence type="ECO:0000259" key="1">
    <source>
        <dbReference type="SMART" id="SM00651"/>
    </source>
</evidence>
<dbReference type="AlphaFoldDB" id="A0A8D0C2Y1"/>
<evidence type="ECO:0000313" key="2">
    <source>
        <dbReference type="Ensembl" id="ENSSMRP00000016380.1"/>
    </source>
</evidence>
<dbReference type="PANTHER" id="PTHR13110">
    <property type="entry name" value="U6 SNRNA-ASSOCIATED SM-LIKE PROTEIN LSM3"/>
    <property type="match status" value="1"/>
</dbReference>
<reference evidence="2" key="1">
    <citation type="submission" date="2025-08" db="UniProtKB">
        <authorList>
            <consortium name="Ensembl"/>
        </authorList>
    </citation>
    <scope>IDENTIFICATION</scope>
</reference>
<dbReference type="InterPro" id="IPR010920">
    <property type="entry name" value="LSM_dom_sf"/>
</dbReference>
<dbReference type="SMART" id="SM00651">
    <property type="entry name" value="Sm"/>
    <property type="match status" value="1"/>
</dbReference>
<dbReference type="Ensembl" id="ENSSMRT00000019147.1">
    <property type="protein sequence ID" value="ENSSMRP00000016380.1"/>
    <property type="gene ID" value="ENSSMRG00000012756.1"/>
</dbReference>
<dbReference type="Gene3D" id="2.30.30.100">
    <property type="match status" value="1"/>
</dbReference>
<keyword evidence="3" id="KW-1185">Reference proteome</keyword>
<dbReference type="Pfam" id="PF01423">
    <property type="entry name" value="LSM"/>
    <property type="match status" value="1"/>
</dbReference>
<dbReference type="InterPro" id="IPR040002">
    <property type="entry name" value="Sm-like_LSM3"/>
</dbReference>
<reference evidence="2" key="2">
    <citation type="submission" date="2025-09" db="UniProtKB">
        <authorList>
            <consortium name="Ensembl"/>
        </authorList>
    </citation>
    <scope>IDENTIFICATION</scope>
</reference>
<name>A0A8D0C2Y1_SALMN</name>
<feature type="domain" description="Sm" evidence="1">
    <location>
        <begin position="12"/>
        <end position="86"/>
    </location>
</feature>
<evidence type="ECO:0000313" key="3">
    <source>
        <dbReference type="Proteomes" id="UP000694421"/>
    </source>
</evidence>
<dbReference type="GO" id="GO:0003723">
    <property type="term" value="F:RNA binding"/>
    <property type="evidence" value="ECO:0007669"/>
    <property type="project" value="InterPro"/>
</dbReference>
<accession>A0A8D0C2Y1</accession>
<sequence>KPSDCDQEEPLNLIQLSLDEIIYVKMRNVQEIQDRLRAYDQHFNITKETVATIVTDEETYENIYKSTNRNIPILFFSGDGVVLIAPPLRFG</sequence>
<dbReference type="SUPFAM" id="SSF50182">
    <property type="entry name" value="Sm-like ribonucleoproteins"/>
    <property type="match status" value="1"/>
</dbReference>
<protein>
    <recommendedName>
        <fullName evidence="1">Sm domain-containing protein</fullName>
    </recommendedName>
</protein>
<proteinExistence type="predicted"/>
<dbReference type="GeneTree" id="ENSGT00390000013951"/>